<dbReference type="EMBL" id="JAGSXH010000243">
    <property type="protein sequence ID" value="MBS2966978.1"/>
    <property type="molecule type" value="Genomic_DNA"/>
</dbReference>
<gene>
    <name evidence="1" type="ORF">KGA66_28350</name>
</gene>
<protein>
    <recommendedName>
        <fullName evidence="3">Protein phosphatase 2C</fullName>
    </recommendedName>
</protein>
<dbReference type="AlphaFoldDB" id="A0A8J7WSV6"/>
<evidence type="ECO:0000313" key="1">
    <source>
        <dbReference type="EMBL" id="MBS2966978.1"/>
    </source>
</evidence>
<comment type="caution">
    <text evidence="1">The sequence shown here is derived from an EMBL/GenBank/DDBJ whole genome shotgun (WGS) entry which is preliminary data.</text>
</comment>
<dbReference type="SUPFAM" id="SSF81606">
    <property type="entry name" value="PP2C-like"/>
    <property type="match status" value="1"/>
</dbReference>
<sequence>MRPTCAEGALLRCRVFRLPKLGSTEAEYEDASACPGGDESPYEGRTLAVADGASESMLAGQWAAMLVDAIAALGGRSLADSTVLAEVITRTAGAWPRVVEQYRKGREQAGRPLAWYEEPKLELGAHATVLGLSFHPASAQEPMPSGGGRWSLAALGDSCVFHTRGGKIISADPLDHADDFGVTPHLATTLHPDPELLAQRIVAREGGSWLPGDVFYLATDAAAHWTLTAGGPPFLPKEMEGFFADDGVRFADRQRAQGRLRNDDTTIVRCELVRT</sequence>
<name>A0A8J7WSV6_9ACTN</name>
<organism evidence="1 2">
    <name type="scientific">Actinocrinis puniceicyclus</name>
    <dbReference type="NCBI Taxonomy" id="977794"/>
    <lineage>
        <taxon>Bacteria</taxon>
        <taxon>Bacillati</taxon>
        <taxon>Actinomycetota</taxon>
        <taxon>Actinomycetes</taxon>
        <taxon>Catenulisporales</taxon>
        <taxon>Actinospicaceae</taxon>
        <taxon>Actinocrinis</taxon>
    </lineage>
</organism>
<dbReference type="RefSeq" id="WP_211472560.1">
    <property type="nucleotide sequence ID" value="NZ_JAGSXH010000243.1"/>
</dbReference>
<accession>A0A8J7WSV6</accession>
<proteinExistence type="predicted"/>
<evidence type="ECO:0008006" key="3">
    <source>
        <dbReference type="Google" id="ProtNLM"/>
    </source>
</evidence>
<evidence type="ECO:0000313" key="2">
    <source>
        <dbReference type="Proteomes" id="UP000677913"/>
    </source>
</evidence>
<keyword evidence="2" id="KW-1185">Reference proteome</keyword>
<dbReference type="Proteomes" id="UP000677913">
    <property type="component" value="Unassembled WGS sequence"/>
</dbReference>
<reference evidence="1" key="1">
    <citation type="submission" date="2021-04" db="EMBL/GenBank/DDBJ databases">
        <title>Genome based classification of Actinospica acidithermotolerans sp. nov., an actinobacterium isolated from an Indonesian hot spring.</title>
        <authorList>
            <person name="Kusuma A.B."/>
            <person name="Putra K.E."/>
            <person name="Nafisah S."/>
            <person name="Loh J."/>
            <person name="Nouioui I."/>
            <person name="Goodfellow M."/>
        </authorList>
    </citation>
    <scope>NUCLEOTIDE SEQUENCE</scope>
    <source>
        <strain evidence="1">DSM 45618</strain>
    </source>
</reference>
<dbReference type="InterPro" id="IPR036457">
    <property type="entry name" value="PPM-type-like_dom_sf"/>
</dbReference>